<dbReference type="EMBL" id="NJBO01000007">
    <property type="protein sequence ID" value="TKJ43023.1"/>
    <property type="molecule type" value="Genomic_DNA"/>
</dbReference>
<reference evidence="2 3" key="1">
    <citation type="submission" date="2017-06" db="EMBL/GenBank/DDBJ databases">
        <title>Novel microbial phyla capable of carbon fixation and sulfur reduction in deep-sea sediments.</title>
        <authorList>
            <person name="Huang J."/>
            <person name="Baker B."/>
            <person name="Wang Y."/>
        </authorList>
    </citation>
    <scope>NUCLEOTIDE SEQUENCE [LARGE SCALE GENOMIC DNA]</scope>
    <source>
        <strain evidence="2">B3_TA06</strain>
    </source>
</reference>
<gene>
    <name evidence="2" type="ORF">CEE36_05935</name>
</gene>
<proteinExistence type="predicted"/>
<keyword evidence="1" id="KW-0472">Membrane</keyword>
<accession>A0A532V744</accession>
<keyword evidence="1" id="KW-0812">Transmembrane</keyword>
<sequence length="253" mass="27637">MRKRWGIAALFIGMAALGIVWWLSLNNWSFKGMVLSKESLYFSRRADSVDFSGVYAIRGPGYTGTLTVRRAGDGYNLCWQLADSSVYYGNGLAMGDVLGAVCAVQGHKHTRVLAYKKAADGLSGLAARMDGDKLRCEKTANAERIRASNHPLTGTYTVQGSHPNQMSYKGKMMLERTGATYTVRCRASDSSQYCGTGFAVDEVFVTGYSNAMGVGIAVYEIKSSSLEGRWLYTDYSRLATTSQIRAGMERAGK</sequence>
<organism evidence="2 3">
    <name type="scientific">candidate division TA06 bacterium B3_TA06</name>
    <dbReference type="NCBI Taxonomy" id="2012487"/>
    <lineage>
        <taxon>Bacteria</taxon>
        <taxon>Bacteria division TA06</taxon>
    </lineage>
</organism>
<dbReference type="Proteomes" id="UP000317778">
    <property type="component" value="Unassembled WGS sequence"/>
</dbReference>
<keyword evidence="1" id="KW-1133">Transmembrane helix</keyword>
<dbReference type="AlphaFoldDB" id="A0A532V744"/>
<name>A0A532V744_UNCT6</name>
<evidence type="ECO:0000313" key="3">
    <source>
        <dbReference type="Proteomes" id="UP000317778"/>
    </source>
</evidence>
<evidence type="ECO:0000256" key="1">
    <source>
        <dbReference type="SAM" id="Phobius"/>
    </source>
</evidence>
<protein>
    <submittedName>
        <fullName evidence="2">Uncharacterized protein</fullName>
    </submittedName>
</protein>
<feature type="transmembrane region" description="Helical" evidence="1">
    <location>
        <begin position="7"/>
        <end position="25"/>
    </location>
</feature>
<evidence type="ECO:0000313" key="2">
    <source>
        <dbReference type="EMBL" id="TKJ43023.1"/>
    </source>
</evidence>
<comment type="caution">
    <text evidence="2">The sequence shown here is derived from an EMBL/GenBank/DDBJ whole genome shotgun (WGS) entry which is preliminary data.</text>
</comment>